<dbReference type="EMBL" id="CACVAU010000058">
    <property type="protein sequence ID" value="CAA6820076.1"/>
    <property type="molecule type" value="Genomic_DNA"/>
</dbReference>
<name>A0A6S6TXZ1_9BACT</name>
<organism evidence="1">
    <name type="scientific">uncultured Sulfurovum sp</name>
    <dbReference type="NCBI Taxonomy" id="269237"/>
    <lineage>
        <taxon>Bacteria</taxon>
        <taxon>Pseudomonadati</taxon>
        <taxon>Campylobacterota</taxon>
        <taxon>Epsilonproteobacteria</taxon>
        <taxon>Campylobacterales</taxon>
        <taxon>Sulfurovaceae</taxon>
        <taxon>Sulfurovum</taxon>
        <taxon>environmental samples</taxon>
    </lineage>
</organism>
<protein>
    <submittedName>
        <fullName evidence="1">Uncharacterized protein</fullName>
    </submittedName>
</protein>
<proteinExistence type="predicted"/>
<gene>
    <name evidence="1" type="ORF">HELGO_WM5052</name>
</gene>
<reference evidence="1" key="1">
    <citation type="submission" date="2020-01" db="EMBL/GenBank/DDBJ databases">
        <authorList>
            <person name="Meier V. D."/>
            <person name="Meier V D."/>
        </authorList>
    </citation>
    <scope>NUCLEOTIDE SEQUENCE</scope>
    <source>
        <strain evidence="1">HLG_WM_MAG_05</strain>
    </source>
</reference>
<evidence type="ECO:0000313" key="1">
    <source>
        <dbReference type="EMBL" id="CAA6820076.1"/>
    </source>
</evidence>
<dbReference type="AlphaFoldDB" id="A0A6S6TXZ1"/>
<sequence length="131" mass="15394">MSINAMLVRYKSSKEKLKEEDAHNLKSCIIPEEIFNFIEEKNLTKDMKILEEDSNDEIYISILDIEPLKKLLIKIKEIVKNKSKLICNNELSNKEEDSILNELKQFLDLRGLCLEKIERYSDKNHILIQIG</sequence>
<accession>A0A6S6TXZ1</accession>